<evidence type="ECO:0000256" key="7">
    <source>
        <dbReference type="ARBA" id="ARBA00022723"/>
    </source>
</evidence>
<comment type="caution">
    <text evidence="14">The sequence shown here is derived from an EMBL/GenBank/DDBJ whole genome shotgun (WGS) entry which is preliminary data.</text>
</comment>
<dbReference type="GO" id="GO:0046872">
    <property type="term" value="F:metal ion binding"/>
    <property type="evidence" value="ECO:0007669"/>
    <property type="project" value="UniProtKB-KW"/>
</dbReference>
<dbReference type="InterPro" id="IPR050196">
    <property type="entry name" value="Cytochrome_P450_Monoox"/>
</dbReference>
<evidence type="ECO:0000256" key="12">
    <source>
        <dbReference type="RuleBase" id="RU000461"/>
    </source>
</evidence>
<reference evidence="14 15" key="1">
    <citation type="journal article" date="2024" name="bioRxiv">
        <title>A reference genome for Trichogramma kaykai: A tiny desert-dwelling parasitoid wasp with competing sex-ratio distorters.</title>
        <authorList>
            <person name="Culotta J."/>
            <person name="Lindsey A.R."/>
        </authorList>
    </citation>
    <scope>NUCLEOTIDE SEQUENCE [LARGE SCALE GENOMIC DNA]</scope>
    <source>
        <strain evidence="14 15">KSX58</strain>
    </source>
</reference>
<dbReference type="PRINTS" id="PR00465">
    <property type="entry name" value="EP450IV"/>
</dbReference>
<evidence type="ECO:0000256" key="5">
    <source>
        <dbReference type="ARBA" id="ARBA00010617"/>
    </source>
</evidence>
<evidence type="ECO:0000256" key="9">
    <source>
        <dbReference type="ARBA" id="ARBA00023004"/>
    </source>
</evidence>
<evidence type="ECO:0000256" key="2">
    <source>
        <dbReference type="ARBA" id="ARBA00003690"/>
    </source>
</evidence>
<comment type="cofactor">
    <cofactor evidence="1 11">
        <name>heme</name>
        <dbReference type="ChEBI" id="CHEBI:30413"/>
    </cofactor>
</comment>
<comment type="similarity">
    <text evidence="5 12">Belongs to the cytochrome P450 family.</text>
</comment>
<keyword evidence="7 11" id="KW-0479">Metal-binding</keyword>
<dbReference type="Pfam" id="PF00067">
    <property type="entry name" value="p450"/>
    <property type="match status" value="1"/>
</dbReference>
<name>A0ABD2WUR2_9HYME</name>
<evidence type="ECO:0000256" key="10">
    <source>
        <dbReference type="ARBA" id="ARBA00023033"/>
    </source>
</evidence>
<sequence length="514" mass="60104">MFHVLAFLVLVLVIFHICTRYDRKGRMLQSVPCPKPYPILGNTLMFLDPDLCNFWRITRKVTEQFRPVSVLWMFTSAIVNIHHPDDVEILLSSNKAIEKGFVYNYLMPWLKTGLLTSTGEKWRNRRKMLTPAFHFNILKKYMEITEKEGQKSIDKLKLRGNDFVVDLVELSSKYTLNIICESAMGVSLDTIDNKELDRYKKAIHEIGIVTVYRTPRPYVTNWMMPFIYKIGSLQRNALKTLHNFTAKIIQERKDYHKSTNNKYLNGLSEECEDSGAKLADDDSIGRKKRMAMLDLLLAAQRNGLIDDQGIEEEVDTFTFEGHDTTGMAMSYTLFLLAHNQEAQERARLEVTELLEKKQEKIDIANLQELYYLERCIKESLRLYPPVSTILRHTTEDIQLKNILVPANTDIIVHFYDTHREPEYWPDPEKFDPDRFLPENSRNRHPFAYVPFSAGPRNCIGQKFAMMELKSLIARILYDFILEPIDRLEDMQLQADIVIRPNDPIRARFVPIRRE</sequence>
<dbReference type="Gene3D" id="1.10.630.10">
    <property type="entry name" value="Cytochrome P450"/>
    <property type="match status" value="1"/>
</dbReference>
<dbReference type="InterPro" id="IPR001128">
    <property type="entry name" value="Cyt_P450"/>
</dbReference>
<dbReference type="PROSITE" id="PS00086">
    <property type="entry name" value="CYTOCHROME_P450"/>
    <property type="match status" value="1"/>
</dbReference>
<gene>
    <name evidence="14" type="ORF">TKK_009523</name>
</gene>
<keyword evidence="13" id="KW-0732">Signal</keyword>
<dbReference type="PANTHER" id="PTHR24291:SF105">
    <property type="entry name" value="CYTOCHROME P450 4P1-RELATED"/>
    <property type="match status" value="1"/>
</dbReference>
<dbReference type="GO" id="GO:0005789">
    <property type="term" value="C:endoplasmic reticulum membrane"/>
    <property type="evidence" value="ECO:0007669"/>
    <property type="project" value="UniProtKB-SubCell"/>
</dbReference>
<evidence type="ECO:0000256" key="4">
    <source>
        <dbReference type="ARBA" id="ARBA00004406"/>
    </source>
</evidence>
<dbReference type="PRINTS" id="PR00385">
    <property type="entry name" value="P450"/>
</dbReference>
<keyword evidence="8 12" id="KW-0560">Oxidoreductase</keyword>
<dbReference type="GO" id="GO:0004497">
    <property type="term" value="F:monooxygenase activity"/>
    <property type="evidence" value="ECO:0007669"/>
    <property type="project" value="UniProtKB-KW"/>
</dbReference>
<comment type="function">
    <text evidence="2">May be involved in the metabolism of insect hormones and in the breakdown of synthetic insecticides.</text>
</comment>
<feature type="binding site" description="axial binding residue" evidence="11">
    <location>
        <position position="458"/>
    </location>
    <ligand>
        <name>heme</name>
        <dbReference type="ChEBI" id="CHEBI:30413"/>
    </ligand>
    <ligandPart>
        <name>Fe</name>
        <dbReference type="ChEBI" id="CHEBI:18248"/>
    </ligandPart>
</feature>
<accession>A0ABD2WUR2</accession>
<evidence type="ECO:0000256" key="11">
    <source>
        <dbReference type="PIRSR" id="PIRSR602403-1"/>
    </source>
</evidence>
<dbReference type="InterPro" id="IPR036396">
    <property type="entry name" value="Cyt_P450_sf"/>
</dbReference>
<evidence type="ECO:0000256" key="3">
    <source>
        <dbReference type="ARBA" id="ARBA00004174"/>
    </source>
</evidence>
<comment type="subcellular location">
    <subcellularLocation>
        <location evidence="4">Endoplasmic reticulum membrane</location>
        <topology evidence="4">Peripheral membrane protein</topology>
    </subcellularLocation>
    <subcellularLocation>
        <location evidence="3">Microsome membrane</location>
        <topology evidence="3">Peripheral membrane protein</topology>
    </subcellularLocation>
</comment>
<dbReference type="InterPro" id="IPR017972">
    <property type="entry name" value="Cyt_P450_CS"/>
</dbReference>
<keyword evidence="15" id="KW-1185">Reference proteome</keyword>
<dbReference type="EMBL" id="JBJJXI010000070">
    <property type="protein sequence ID" value="KAL3396655.1"/>
    <property type="molecule type" value="Genomic_DNA"/>
</dbReference>
<dbReference type="AlphaFoldDB" id="A0ABD2WUR2"/>
<evidence type="ECO:0000256" key="13">
    <source>
        <dbReference type="SAM" id="SignalP"/>
    </source>
</evidence>
<evidence type="ECO:0000256" key="8">
    <source>
        <dbReference type="ARBA" id="ARBA00023002"/>
    </source>
</evidence>
<feature type="signal peptide" evidence="13">
    <location>
        <begin position="1"/>
        <end position="20"/>
    </location>
</feature>
<evidence type="ECO:0008006" key="16">
    <source>
        <dbReference type="Google" id="ProtNLM"/>
    </source>
</evidence>
<protein>
    <recommendedName>
        <fullName evidence="16">Cytochrome P450</fullName>
    </recommendedName>
</protein>
<evidence type="ECO:0000256" key="1">
    <source>
        <dbReference type="ARBA" id="ARBA00001971"/>
    </source>
</evidence>
<proteinExistence type="inferred from homology"/>
<feature type="chain" id="PRO_5044838530" description="Cytochrome P450" evidence="13">
    <location>
        <begin position="21"/>
        <end position="514"/>
    </location>
</feature>
<dbReference type="PANTHER" id="PTHR24291">
    <property type="entry name" value="CYTOCHROME P450 FAMILY 4"/>
    <property type="match status" value="1"/>
</dbReference>
<dbReference type="InterPro" id="IPR002403">
    <property type="entry name" value="Cyt_P450_E_grp-IV"/>
</dbReference>
<evidence type="ECO:0000313" key="14">
    <source>
        <dbReference type="EMBL" id="KAL3396655.1"/>
    </source>
</evidence>
<dbReference type="CDD" id="cd20628">
    <property type="entry name" value="CYP4"/>
    <property type="match status" value="1"/>
</dbReference>
<dbReference type="SUPFAM" id="SSF48264">
    <property type="entry name" value="Cytochrome P450"/>
    <property type="match status" value="1"/>
</dbReference>
<keyword evidence="9 11" id="KW-0408">Iron</keyword>
<evidence type="ECO:0000256" key="6">
    <source>
        <dbReference type="ARBA" id="ARBA00022617"/>
    </source>
</evidence>
<keyword evidence="6 11" id="KW-0349">Heme</keyword>
<evidence type="ECO:0000313" key="15">
    <source>
        <dbReference type="Proteomes" id="UP001627154"/>
    </source>
</evidence>
<organism evidence="14 15">
    <name type="scientific">Trichogramma kaykai</name>
    <dbReference type="NCBI Taxonomy" id="54128"/>
    <lineage>
        <taxon>Eukaryota</taxon>
        <taxon>Metazoa</taxon>
        <taxon>Ecdysozoa</taxon>
        <taxon>Arthropoda</taxon>
        <taxon>Hexapoda</taxon>
        <taxon>Insecta</taxon>
        <taxon>Pterygota</taxon>
        <taxon>Neoptera</taxon>
        <taxon>Endopterygota</taxon>
        <taxon>Hymenoptera</taxon>
        <taxon>Apocrita</taxon>
        <taxon>Proctotrupomorpha</taxon>
        <taxon>Chalcidoidea</taxon>
        <taxon>Trichogrammatidae</taxon>
        <taxon>Trichogramma</taxon>
    </lineage>
</organism>
<keyword evidence="10 12" id="KW-0503">Monooxygenase</keyword>
<dbReference type="Proteomes" id="UP001627154">
    <property type="component" value="Unassembled WGS sequence"/>
</dbReference>